<dbReference type="Gene3D" id="3.40.50.1820">
    <property type="entry name" value="alpha/beta hydrolase"/>
    <property type="match status" value="2"/>
</dbReference>
<dbReference type="GO" id="GO:0006629">
    <property type="term" value="P:lipid metabolic process"/>
    <property type="evidence" value="ECO:0007669"/>
    <property type="project" value="InterPro"/>
</dbReference>
<dbReference type="GO" id="GO:0008374">
    <property type="term" value="F:O-acyltransferase activity"/>
    <property type="evidence" value="ECO:0007669"/>
    <property type="project" value="InterPro"/>
</dbReference>
<reference evidence="1" key="1">
    <citation type="submission" date="2022-10" db="EMBL/GenBank/DDBJ databases">
        <authorList>
            <person name="Chen Y."/>
            <person name="Dougan E. K."/>
            <person name="Chan C."/>
            <person name="Rhodes N."/>
            <person name="Thang M."/>
        </authorList>
    </citation>
    <scope>NUCLEOTIDE SEQUENCE</scope>
</reference>
<reference evidence="2 3" key="2">
    <citation type="submission" date="2024-05" db="EMBL/GenBank/DDBJ databases">
        <authorList>
            <person name="Chen Y."/>
            <person name="Shah S."/>
            <person name="Dougan E. K."/>
            <person name="Thang M."/>
            <person name="Chan C."/>
        </authorList>
    </citation>
    <scope>NUCLEOTIDE SEQUENCE [LARGE SCALE GENOMIC DNA]</scope>
</reference>
<keyword evidence="2" id="KW-0808">Transferase</keyword>
<evidence type="ECO:0000313" key="2">
    <source>
        <dbReference type="EMBL" id="CAL4773592.1"/>
    </source>
</evidence>
<dbReference type="Proteomes" id="UP001152797">
    <property type="component" value="Unassembled WGS sequence"/>
</dbReference>
<dbReference type="PANTHER" id="PTHR11440">
    <property type="entry name" value="LECITHIN-CHOLESTEROL ACYLTRANSFERASE-RELATED"/>
    <property type="match status" value="1"/>
</dbReference>
<name>A0A9P1C723_9DINO</name>
<keyword evidence="3" id="KW-1185">Reference proteome</keyword>
<evidence type="ECO:0000313" key="3">
    <source>
        <dbReference type="Proteomes" id="UP001152797"/>
    </source>
</evidence>
<dbReference type="EMBL" id="CAMXCT020001067">
    <property type="protein sequence ID" value="CAL1139655.1"/>
    <property type="molecule type" value="Genomic_DNA"/>
</dbReference>
<dbReference type="InterPro" id="IPR003386">
    <property type="entry name" value="LACT/PDAT_acylTrfase"/>
</dbReference>
<sequence>MASERLPVVIVPGFCSTRLEVESSEVRPSWKGQKIWLGLSNIGFSAMHGKGTWADPEALSLKNQWLQHLVLADPQSESSGIRLRAVEGLAGVKFLDPDSFMGLAAEASYVFAPVIGLLEELGYVEGVDLIAASYDWRFAPSVLEKRVGYFSQLIRSIETLYHHCQNRGVVLLAHSMGNKVVSYFLEFAKKTKGQAWINQHINLWLAAGAPHCGAPQALRSTVFGDKFGLDHFVTDSEARAFARSLSASPWLFPTGKETTPLFYLRRGGVLEIKQLSATVENCGIASADNKIMLTIELCWGSRKTDSLTTKSAGSFDGRSAKFDDYYNFLQFAGPEELPADATIKAIVKEKGRQHDAKGSWLSRVGQNLAAGAMLVEEAAMGRKGLGVPKAYTEAISLSPLLNKSHVDTEGFVEVRLPITKLASGPISAMGYGKAAEKGDFVTFRMRWLDFAALKRTWVGSDSLWEGDRCDSTSSYHFKCSSDKAAVYEPIGAKQVMKIERCQDILDTWKQYYGEDSLYDDLCDRCPTVKKLRAVHGVNVPTEAAYALRVQTIRLKQSEILTRLAFDEAASSDIHGYSFQGGTVHANGSSKALSGDGVVPLSSLEECRNWAKAGLDSELTSIPGVEHRAILADAHFHQIIKDSVLLKGRQSMQQEPPLRFSIAGTFSNWKPEQMTWDGACFVRVLSIGPNGWESFQILLDSSWDKVFYPNVKDAGPTVPHSILGPDNHNAGKDWTIGKNRGKLLEGLLRPGSAFKVKLELNSGKPQSVTWEPFSLVEVLRAKGTWQMQKRGVWSDLPAECSVTLNSELALARPSAEMQIQQQRCRIDLLNMQLINFATKEQVPVRRI</sequence>
<keyword evidence="2" id="KW-0012">Acyltransferase</keyword>
<organism evidence="1">
    <name type="scientific">Cladocopium goreaui</name>
    <dbReference type="NCBI Taxonomy" id="2562237"/>
    <lineage>
        <taxon>Eukaryota</taxon>
        <taxon>Sar</taxon>
        <taxon>Alveolata</taxon>
        <taxon>Dinophyceae</taxon>
        <taxon>Suessiales</taxon>
        <taxon>Symbiodiniaceae</taxon>
        <taxon>Cladocopium</taxon>
    </lineage>
</organism>
<protein>
    <submittedName>
        <fullName evidence="2">Phospholipid:diacylglycerol acyltransferase</fullName>
    </submittedName>
</protein>
<gene>
    <name evidence="1" type="ORF">C1SCF055_LOCUS13646</name>
</gene>
<evidence type="ECO:0000313" key="1">
    <source>
        <dbReference type="EMBL" id="CAI3986280.1"/>
    </source>
</evidence>
<dbReference type="EMBL" id="CAMXCT010001067">
    <property type="protein sequence ID" value="CAI3986280.1"/>
    <property type="molecule type" value="Genomic_DNA"/>
</dbReference>
<dbReference type="OrthoDB" id="190846at2759"/>
<dbReference type="Pfam" id="PF02450">
    <property type="entry name" value="LCAT"/>
    <property type="match status" value="1"/>
</dbReference>
<accession>A0A9P1C723</accession>
<dbReference type="InterPro" id="IPR029058">
    <property type="entry name" value="AB_hydrolase_fold"/>
</dbReference>
<dbReference type="AlphaFoldDB" id="A0A9P1C723"/>
<dbReference type="EMBL" id="CAMXCT030001067">
    <property type="protein sequence ID" value="CAL4773592.1"/>
    <property type="molecule type" value="Genomic_DNA"/>
</dbReference>
<comment type="caution">
    <text evidence="1">The sequence shown here is derived from an EMBL/GenBank/DDBJ whole genome shotgun (WGS) entry which is preliminary data.</text>
</comment>
<proteinExistence type="predicted"/>
<dbReference type="SUPFAM" id="SSF53474">
    <property type="entry name" value="alpha/beta-Hydrolases"/>
    <property type="match status" value="1"/>
</dbReference>